<dbReference type="AlphaFoldDB" id="B0MWU2"/>
<gene>
    <name evidence="1" type="ORF">ALIPUT_01597</name>
</gene>
<name>B0MWU2_9BACT</name>
<accession>B0MWU2</accession>
<reference evidence="1" key="2">
    <citation type="submission" date="2013-09" db="EMBL/GenBank/DDBJ databases">
        <title>Draft genome sequence of Alistipes putredinis (DSM 17216).</title>
        <authorList>
            <person name="Sudarsanam P."/>
            <person name="Ley R."/>
            <person name="Guruge J."/>
            <person name="Turnbaugh P.J."/>
            <person name="Mahowald M."/>
            <person name="Liep D."/>
            <person name="Gordon J."/>
        </authorList>
    </citation>
    <scope>NUCLEOTIDE SEQUENCE</scope>
    <source>
        <strain evidence="1">DSM 17216</strain>
    </source>
</reference>
<sequence length="135" mass="15739">MYDEYIDYPSIEWDKGLQATSKSECPAPSDQIPYFRIGAAIYRQVAGILQDMLGDRNCLSNVKIDWEDEDGNSYTFTDSSVWVYRKRVRFPEGSMEVVDDLGSGWWEFHSYTPEGDEKINDFQFSKLKEYICLTE</sequence>
<dbReference type="HOGENOM" id="CLU_1881378_0_0_10"/>
<dbReference type="Proteomes" id="UP000005819">
    <property type="component" value="Unassembled WGS sequence"/>
</dbReference>
<protein>
    <submittedName>
        <fullName evidence="1">Uncharacterized protein</fullName>
    </submittedName>
</protein>
<proteinExistence type="predicted"/>
<reference evidence="1" key="1">
    <citation type="submission" date="2007-10" db="EMBL/GenBank/DDBJ databases">
        <authorList>
            <person name="Fulton L."/>
            <person name="Clifton S."/>
            <person name="Fulton B."/>
            <person name="Xu J."/>
            <person name="Minx P."/>
            <person name="Pepin K.H."/>
            <person name="Johnson M."/>
            <person name="Thiruvilangam P."/>
            <person name="Bhonagiri V."/>
            <person name="Nash W.E."/>
            <person name="Mardis E.R."/>
            <person name="Wilson R.K."/>
        </authorList>
    </citation>
    <scope>NUCLEOTIDE SEQUENCE [LARGE SCALE GENOMIC DNA]</scope>
    <source>
        <strain evidence="1">DSM 17216</strain>
    </source>
</reference>
<comment type="caution">
    <text evidence="1">The sequence shown here is derived from an EMBL/GenBank/DDBJ whole genome shotgun (WGS) entry which is preliminary data.</text>
</comment>
<dbReference type="EMBL" id="ABFK02000019">
    <property type="protein sequence ID" value="EDS03384.1"/>
    <property type="molecule type" value="Genomic_DNA"/>
</dbReference>
<evidence type="ECO:0000313" key="1">
    <source>
        <dbReference type="EMBL" id="EDS03384.1"/>
    </source>
</evidence>
<evidence type="ECO:0000313" key="2">
    <source>
        <dbReference type="Proteomes" id="UP000005819"/>
    </source>
</evidence>
<keyword evidence="2" id="KW-1185">Reference proteome</keyword>
<organism evidence="1 2">
    <name type="scientific">Alistipes putredinis DSM 17216</name>
    <dbReference type="NCBI Taxonomy" id="445970"/>
    <lineage>
        <taxon>Bacteria</taxon>
        <taxon>Pseudomonadati</taxon>
        <taxon>Bacteroidota</taxon>
        <taxon>Bacteroidia</taxon>
        <taxon>Bacteroidales</taxon>
        <taxon>Rikenellaceae</taxon>
        <taxon>Alistipes</taxon>
    </lineage>
</organism>